<dbReference type="Pfam" id="PF14576">
    <property type="entry name" value="SEO_N"/>
    <property type="match status" value="2"/>
</dbReference>
<dbReference type="EMBL" id="WHWC01000008">
    <property type="protein sequence ID" value="KAG8378326.1"/>
    <property type="molecule type" value="Genomic_DNA"/>
</dbReference>
<comment type="caution">
    <text evidence="4">The sequence shown here is derived from an EMBL/GenBank/DDBJ whole genome shotgun (WGS) entry which is preliminary data.</text>
</comment>
<dbReference type="Pfam" id="PF14577">
    <property type="entry name" value="SEO_C"/>
    <property type="match status" value="2"/>
</dbReference>
<dbReference type="InterPro" id="IPR027944">
    <property type="entry name" value="SEO_C"/>
</dbReference>
<dbReference type="GO" id="GO:0010088">
    <property type="term" value="P:phloem development"/>
    <property type="evidence" value="ECO:0007669"/>
    <property type="project" value="InterPro"/>
</dbReference>
<dbReference type="PANTHER" id="PTHR33232:SF9">
    <property type="entry name" value="PROTEIN SIEVE ELEMENT OCCLUSION B"/>
    <property type="match status" value="1"/>
</dbReference>
<dbReference type="PANTHER" id="PTHR33232">
    <property type="entry name" value="PROTEIN SIEVE ELEMENT OCCLUSION B-LIKE"/>
    <property type="match status" value="1"/>
</dbReference>
<protein>
    <recommendedName>
        <fullName evidence="6">Protein SIEVE ELEMENT OCCLUSION B</fullName>
    </recommendedName>
</protein>
<feature type="region of interest" description="Disordered" evidence="1">
    <location>
        <begin position="835"/>
        <end position="860"/>
    </location>
</feature>
<name>A0AAV6X5A5_9LAMI</name>
<organism evidence="4 5">
    <name type="scientific">Buddleja alternifolia</name>
    <dbReference type="NCBI Taxonomy" id="168488"/>
    <lineage>
        <taxon>Eukaryota</taxon>
        <taxon>Viridiplantae</taxon>
        <taxon>Streptophyta</taxon>
        <taxon>Embryophyta</taxon>
        <taxon>Tracheophyta</taxon>
        <taxon>Spermatophyta</taxon>
        <taxon>Magnoliopsida</taxon>
        <taxon>eudicotyledons</taxon>
        <taxon>Gunneridae</taxon>
        <taxon>Pentapetalae</taxon>
        <taxon>asterids</taxon>
        <taxon>lamiids</taxon>
        <taxon>Lamiales</taxon>
        <taxon>Scrophulariaceae</taxon>
        <taxon>Buddlejeae</taxon>
        <taxon>Buddleja</taxon>
    </lineage>
</organism>
<dbReference type="InterPro" id="IPR027942">
    <property type="entry name" value="SEO_N"/>
</dbReference>
<sequence>MSSTADAVQKQIVMPDDSVLMKQTLDTHAPDGREVDCQPLMMIVEGILYRATPLGIQEAMQEKSKLTDADNAMLKDLPYVLSRISSEMAYRCSANSDPHASALSLLQILSTFPWDAKLVLLLAAFVLNYGEFWLVQIHASSKLSRRIAVLKQVPKLELQKKRLGGINNLIKSIVDLARCVLLFKELPPESSDLPEVSTACGTIPAAIYWATRGIVMCAMHTNQLITMDHEYAKKISGILENDVPALAEKIRSSNESLNKQLDLCYQSIEKKKDNEAYKLLVKQFEAVHIDNMKPLRALINAGEDQPQLIEGSTKKTVNLDVLRRKHVLLLISGLFDSSSYELLILSELYKDIKQVSGLKDDLEILWIPILENHPTRTDGMQRNYENCLAAIPWYSVRDPNLISQPVKRFVREQFYYRNSPIIVALDPQGKVSNHNAFDMMLVWGSFAFPFTKQKEEALWREESWKLDLIVDGIDPVILEWMTSGAYIILYGGDDMQWINKFTSTAHEVAQAGIPLKMVYVGKRDKDEQEMSSLIGKIKKNALTNCWEEVMIWFFWTRLRSMLFSKIQLSSYNEHDPVVQEIKKLLIYDGIGTWAMLCRGSDVSFTGCGPVVLEALQTFNVWKEKMPGVDFLRALKEQYYQIRGSDHPCYHLELQTNSGRIPENMVCPECDRSMEQSAVYSYASVYDGSRVDGGDCPNNRSSRGILLYWKTKLSFFLFAVLEYLNILVAPPFPGGALRRSDEFKVWRQIKVSKEEEIEPKRRPGAAIYAPGRGTQEKGRGYCRRRPGRLIMENIDPLLKQILAKHAPDEQHIDCNAILKKAEEIFTLAMAEVKRLGGTTAETEGGTATTEEEEPQQDDDSEFANHSDIINRLSVEIANFTGEDGHQKTMSVLTILSKYSFEAKLALSIAALALNYGQCLLLTEVYLSDKIPEHMAILKGMTDISQLSDKLKSCFSNLSDLIISSVLDLAKKIVKLAELIPMCSSIDPKALPMAKDIIPLATYWGIRAVVACAEQVNSIYLEDVTSAVRQWEISSLAHKMDTVKQHVQTPLDLFQKHIVEKMHMDDGYIGLTRLHETTHIDNIKVLKAIILPKDDELPLTAANAKEDEPPKTSVIPEALRGKTVLLLISELDIAEHHDFALLRDAYEESRTRDYPAENQYEVVWIPVSGPSDKWTHDMTTMFERNRSMMPWTVADPNKIDSALIKSIKERFHYQGQPIVAVLDPHATVVNNNAIDMIWIWGNFAFPFSKAREEALWKGEILRPELIVDGLDTEIENWVKEGKYIVIYGGDDVEWISKFVTTTCQAKQMRNIPLEMIYVGKSNQNVEETNRSINWIKDGGIGHYLPDTNIIWLFWNRMDHIKRSKIRAGSSSSTSGEDKVLQGITKMLSYGHSGRWASLFKGQELIAMGDGDSMLLAMTRYCEQLEENANKSFDVAFKEYFDGISSTPTARIILPGSLDTTLLSRVLCPECDRVMEKFIMFRCSHGL</sequence>
<reference evidence="4" key="1">
    <citation type="submission" date="2019-10" db="EMBL/GenBank/DDBJ databases">
        <authorList>
            <person name="Zhang R."/>
            <person name="Pan Y."/>
            <person name="Wang J."/>
            <person name="Ma R."/>
            <person name="Yu S."/>
        </authorList>
    </citation>
    <scope>NUCLEOTIDE SEQUENCE</scope>
    <source>
        <strain evidence="4">LA-IB0</strain>
        <tissue evidence="4">Leaf</tissue>
    </source>
</reference>
<evidence type="ECO:0000313" key="5">
    <source>
        <dbReference type="Proteomes" id="UP000826271"/>
    </source>
</evidence>
<feature type="compositionally biased region" description="Acidic residues" evidence="1">
    <location>
        <begin position="848"/>
        <end position="860"/>
    </location>
</feature>
<gene>
    <name evidence="4" type="ORF">BUALT_Bualt08G0125800</name>
</gene>
<feature type="compositionally biased region" description="Low complexity" evidence="1">
    <location>
        <begin position="835"/>
        <end position="847"/>
    </location>
</feature>
<accession>A0AAV6X5A5</accession>
<evidence type="ECO:0000313" key="4">
    <source>
        <dbReference type="EMBL" id="KAG8378326.1"/>
    </source>
</evidence>
<dbReference type="Proteomes" id="UP000826271">
    <property type="component" value="Unassembled WGS sequence"/>
</dbReference>
<evidence type="ECO:0008006" key="6">
    <source>
        <dbReference type="Google" id="ProtNLM"/>
    </source>
</evidence>
<feature type="domain" description="Sieve element occlusion C-terminal" evidence="3">
    <location>
        <begin position="1249"/>
        <end position="1482"/>
    </location>
</feature>
<evidence type="ECO:0000259" key="3">
    <source>
        <dbReference type="Pfam" id="PF14577"/>
    </source>
</evidence>
<evidence type="ECO:0000256" key="1">
    <source>
        <dbReference type="SAM" id="MobiDB-lite"/>
    </source>
</evidence>
<feature type="domain" description="Sieve element occlusion N-terminal" evidence="2">
    <location>
        <begin position="795"/>
        <end position="1077"/>
    </location>
</feature>
<evidence type="ECO:0000259" key="2">
    <source>
        <dbReference type="Pfam" id="PF14576"/>
    </source>
</evidence>
<keyword evidence="5" id="KW-1185">Reference proteome</keyword>
<feature type="domain" description="Sieve element occlusion N-terminal" evidence="2">
    <location>
        <begin position="16"/>
        <end position="288"/>
    </location>
</feature>
<proteinExistence type="predicted"/>
<dbReference type="InterPro" id="IPR039299">
    <property type="entry name" value="SEOA"/>
</dbReference>
<feature type="domain" description="Sieve element occlusion C-terminal" evidence="3">
    <location>
        <begin position="454"/>
        <end position="680"/>
    </location>
</feature>